<keyword evidence="3" id="KW-1185">Reference proteome</keyword>
<evidence type="ECO:0000313" key="2">
    <source>
        <dbReference type="EMBL" id="EFC41738.1"/>
    </source>
</evidence>
<dbReference type="VEuPathDB" id="AmoebaDB:NAEGRDRAFT_51005"/>
<evidence type="ECO:0000256" key="1">
    <source>
        <dbReference type="SAM" id="MobiDB-lite"/>
    </source>
</evidence>
<reference evidence="2 3" key="1">
    <citation type="journal article" date="2010" name="Cell">
        <title>The genome of Naegleria gruberi illuminates early eukaryotic versatility.</title>
        <authorList>
            <person name="Fritz-Laylin L.K."/>
            <person name="Prochnik S.E."/>
            <person name="Ginger M.L."/>
            <person name="Dacks J.B."/>
            <person name="Carpenter M.L."/>
            <person name="Field M.C."/>
            <person name="Kuo A."/>
            <person name="Paredez A."/>
            <person name="Chapman J."/>
            <person name="Pham J."/>
            <person name="Shu S."/>
            <person name="Neupane R."/>
            <person name="Cipriano M."/>
            <person name="Mancuso J."/>
            <person name="Tu H."/>
            <person name="Salamov A."/>
            <person name="Lindquist E."/>
            <person name="Shapiro H."/>
            <person name="Lucas S."/>
            <person name="Grigoriev I.V."/>
            <person name="Cande W.Z."/>
            <person name="Fulton C."/>
            <person name="Rokhsar D.S."/>
            <person name="Dawson S.C."/>
        </authorList>
    </citation>
    <scope>NUCLEOTIDE SEQUENCE [LARGE SCALE GENOMIC DNA]</scope>
    <source>
        <strain evidence="2 3">NEG-M</strain>
    </source>
</reference>
<feature type="region of interest" description="Disordered" evidence="1">
    <location>
        <begin position="169"/>
        <end position="190"/>
    </location>
</feature>
<dbReference type="KEGG" id="ngr:NAEGRDRAFT_51005"/>
<feature type="compositionally biased region" description="Polar residues" evidence="1">
    <location>
        <begin position="177"/>
        <end position="190"/>
    </location>
</feature>
<dbReference type="AlphaFoldDB" id="D2VNI3"/>
<protein>
    <submittedName>
        <fullName evidence="2">Predicted protein</fullName>
    </submittedName>
</protein>
<accession>D2VNI3</accession>
<dbReference type="EMBL" id="GG738884">
    <property type="protein sequence ID" value="EFC41738.1"/>
    <property type="molecule type" value="Genomic_DNA"/>
</dbReference>
<dbReference type="GeneID" id="8851483"/>
<name>D2VNI3_NAEGR</name>
<organism evidence="3">
    <name type="scientific">Naegleria gruberi</name>
    <name type="common">Amoeba</name>
    <dbReference type="NCBI Taxonomy" id="5762"/>
    <lineage>
        <taxon>Eukaryota</taxon>
        <taxon>Discoba</taxon>
        <taxon>Heterolobosea</taxon>
        <taxon>Tetramitia</taxon>
        <taxon>Eutetramitia</taxon>
        <taxon>Vahlkampfiidae</taxon>
        <taxon>Naegleria</taxon>
    </lineage>
</organism>
<evidence type="ECO:0000313" key="3">
    <source>
        <dbReference type="Proteomes" id="UP000006671"/>
    </source>
</evidence>
<dbReference type="InParanoid" id="D2VNI3"/>
<dbReference type="Proteomes" id="UP000006671">
    <property type="component" value="Unassembled WGS sequence"/>
</dbReference>
<dbReference type="RefSeq" id="XP_002674482.1">
    <property type="nucleotide sequence ID" value="XM_002674436.1"/>
</dbReference>
<sequence length="259" mass="29994">MHVPSLHHPNLSNTASMLQCVNNNQMQASCHTCNSFTVPQQPNPGQPYQHQSECLQYSQNMCPIHDHSNMNSCMFNTPPFLSSQHNHHHNVFKPIMKSIGNCGNLVSHNMKTDLEKRTKHAKYQKIVKLPPHPNKFLSPPKCLRMKKMVSDDEFGSNYFELSWKSQKKKRTRKRKQASNQQFQHTNSNEFQHIQHVEFQQKSFENQKESVSSSDDGSFLCISSIQEVEEVNNSEQQIGQLEENNCPWNALFPLKLVFDE</sequence>
<proteinExistence type="predicted"/>
<gene>
    <name evidence="2" type="ORF">NAEGRDRAFT_51005</name>
</gene>